<reference evidence="8 9" key="1">
    <citation type="journal article" date="2019" name="Int. J. Syst. Evol. Microbiol.">
        <title>The Global Catalogue of Microorganisms (GCM) 10K type strain sequencing project: providing services to taxonomists for standard genome sequencing and annotation.</title>
        <authorList>
            <consortium name="The Broad Institute Genomics Platform"/>
            <consortium name="The Broad Institute Genome Sequencing Center for Infectious Disease"/>
            <person name="Wu L."/>
            <person name="Ma J."/>
        </authorList>
    </citation>
    <scope>NUCLEOTIDE SEQUENCE [LARGE SCALE GENOMIC DNA]</scope>
    <source>
        <strain evidence="8 9">JCM 3272</strain>
    </source>
</reference>
<gene>
    <name evidence="8" type="ORF">GCM10010170_053970</name>
</gene>
<organism evidence="8 9">
    <name type="scientific">Dactylosporangium salmoneum</name>
    <dbReference type="NCBI Taxonomy" id="53361"/>
    <lineage>
        <taxon>Bacteria</taxon>
        <taxon>Bacillati</taxon>
        <taxon>Actinomycetota</taxon>
        <taxon>Actinomycetes</taxon>
        <taxon>Micromonosporales</taxon>
        <taxon>Micromonosporaceae</taxon>
        <taxon>Dactylosporangium</taxon>
    </lineage>
</organism>
<dbReference type="EMBL" id="BAAARV010000046">
    <property type="protein sequence ID" value="GAA2359619.1"/>
    <property type="molecule type" value="Genomic_DNA"/>
</dbReference>
<dbReference type="RefSeq" id="WP_344615303.1">
    <property type="nucleotide sequence ID" value="NZ_BAAARV010000046.1"/>
</dbReference>
<evidence type="ECO:0000259" key="6">
    <source>
        <dbReference type="Pfam" id="PF02016"/>
    </source>
</evidence>
<dbReference type="InterPro" id="IPR003507">
    <property type="entry name" value="S66_fam"/>
</dbReference>
<feature type="domain" description="LD-carboxypeptidase N-terminal" evidence="6">
    <location>
        <begin position="4"/>
        <end position="66"/>
    </location>
</feature>
<comment type="similarity">
    <text evidence="1">Belongs to the peptidase S66 family.</text>
</comment>
<evidence type="ECO:0000256" key="3">
    <source>
        <dbReference type="ARBA" id="ARBA00022670"/>
    </source>
</evidence>
<name>A0ABN3GSF6_9ACTN</name>
<protein>
    <submittedName>
        <fullName evidence="8">Uncharacterized protein</fullName>
    </submittedName>
</protein>
<evidence type="ECO:0000256" key="4">
    <source>
        <dbReference type="ARBA" id="ARBA00022801"/>
    </source>
</evidence>
<proteinExistence type="inferred from homology"/>
<dbReference type="Proteomes" id="UP001501444">
    <property type="component" value="Unassembled WGS sequence"/>
</dbReference>
<evidence type="ECO:0000256" key="1">
    <source>
        <dbReference type="ARBA" id="ARBA00010233"/>
    </source>
</evidence>
<dbReference type="InterPro" id="IPR040921">
    <property type="entry name" value="Peptidase_S66C"/>
</dbReference>
<keyword evidence="3" id="KW-0645">Protease</keyword>
<dbReference type="Gene3D" id="3.50.30.60">
    <property type="entry name" value="LD-carboxypeptidase A C-terminal domain-like"/>
    <property type="match status" value="1"/>
</dbReference>
<dbReference type="PANTHER" id="PTHR30237:SF2">
    <property type="entry name" value="MUREIN TETRAPEPTIDE CARBOXYPEPTIDASE"/>
    <property type="match status" value="1"/>
</dbReference>
<keyword evidence="9" id="KW-1185">Reference proteome</keyword>
<evidence type="ECO:0000256" key="2">
    <source>
        <dbReference type="ARBA" id="ARBA00022645"/>
    </source>
</evidence>
<evidence type="ECO:0000256" key="5">
    <source>
        <dbReference type="ARBA" id="ARBA00022825"/>
    </source>
</evidence>
<dbReference type="Pfam" id="PF17676">
    <property type="entry name" value="Peptidase_S66C"/>
    <property type="match status" value="1"/>
</dbReference>
<dbReference type="PANTHER" id="PTHR30237">
    <property type="entry name" value="MURAMOYLTETRAPEPTIDE CARBOXYPEPTIDASE"/>
    <property type="match status" value="1"/>
</dbReference>
<evidence type="ECO:0000313" key="8">
    <source>
        <dbReference type="EMBL" id="GAA2359619.1"/>
    </source>
</evidence>
<feature type="domain" description="LD-carboxypeptidase C-terminal" evidence="7">
    <location>
        <begin position="88"/>
        <end position="199"/>
    </location>
</feature>
<keyword evidence="5" id="KW-0720">Serine protease</keyword>
<accession>A0ABN3GSF6</accession>
<keyword evidence="4" id="KW-0378">Hydrolase</keyword>
<keyword evidence="2" id="KW-0121">Carboxypeptidase</keyword>
<dbReference type="Gene3D" id="3.40.50.10740">
    <property type="entry name" value="Class I glutamine amidotransferase-like"/>
    <property type="match status" value="1"/>
</dbReference>
<dbReference type="InterPro" id="IPR027461">
    <property type="entry name" value="Carboxypeptidase_A_C_sf"/>
</dbReference>
<dbReference type="Pfam" id="PF02016">
    <property type="entry name" value="Peptidase_S66"/>
    <property type="match status" value="1"/>
</dbReference>
<sequence length="213" mass="22060">MDTAQLNAALRDPAVRVIALDGDHRLLDGLDLDAVRADPKPIVGTGGTTFVHLELWRECGLVGYHGEGEIRPGPLRLTGQTQVPGCAEGVLLGGSLGPLRAMLGAGLPSLDGAILLLTGERTQGLGQVDRQLTHLIRAGVLDRVRGVAVGRFAGFDGLVDREWSLRDVLADRLDALGVPVLGAVPAGPGEQPVPVGVPAVLDATGGVLMFGEI</sequence>
<evidence type="ECO:0000313" key="9">
    <source>
        <dbReference type="Proteomes" id="UP001501444"/>
    </source>
</evidence>
<dbReference type="SUPFAM" id="SSF141986">
    <property type="entry name" value="LD-carboxypeptidase A C-terminal domain-like"/>
    <property type="match status" value="1"/>
</dbReference>
<evidence type="ECO:0000259" key="7">
    <source>
        <dbReference type="Pfam" id="PF17676"/>
    </source>
</evidence>
<dbReference type="InterPro" id="IPR027478">
    <property type="entry name" value="LdcA_N"/>
</dbReference>
<comment type="caution">
    <text evidence="8">The sequence shown here is derived from an EMBL/GenBank/DDBJ whole genome shotgun (WGS) entry which is preliminary data.</text>
</comment>
<dbReference type="InterPro" id="IPR040449">
    <property type="entry name" value="Peptidase_S66_N"/>
</dbReference>